<proteinExistence type="predicted"/>
<sequence>MACNPINKATDGCKDADEAVVNTVMETVNPDPKINGMRKIEFVRAKVIDLPDDMQKFGFNQIMVITTNQFFDENHMDEDSRLPGVETPTTFALNSETDHVAPIDKFAKTTFTLTDAAQKDPDWDDWVKSITTTEAFSTVSGCADSA</sequence>
<dbReference type="EMBL" id="VFOV01000001">
    <property type="protein sequence ID" value="TQL67241.1"/>
    <property type="molecule type" value="Genomic_DNA"/>
</dbReference>
<gene>
    <name evidence="1" type="ORF">FB381_1114</name>
</gene>
<dbReference type="AlphaFoldDB" id="A0A543A3S6"/>
<protein>
    <submittedName>
        <fullName evidence="1">Uncharacterized protein</fullName>
    </submittedName>
</protein>
<dbReference type="Proteomes" id="UP000320209">
    <property type="component" value="Unassembled WGS sequence"/>
</dbReference>
<name>A0A543A3S6_9ACTN</name>
<comment type="caution">
    <text evidence="1">The sequence shown here is derived from an EMBL/GenBank/DDBJ whole genome shotgun (WGS) entry which is preliminary data.</text>
</comment>
<accession>A0A543A3S6</accession>
<evidence type="ECO:0000313" key="2">
    <source>
        <dbReference type="Proteomes" id="UP000320209"/>
    </source>
</evidence>
<keyword evidence="2" id="KW-1185">Reference proteome</keyword>
<evidence type="ECO:0000313" key="1">
    <source>
        <dbReference type="EMBL" id="TQL67241.1"/>
    </source>
</evidence>
<organism evidence="1 2">
    <name type="scientific">Nocardioides albertanoniae</name>
    <dbReference type="NCBI Taxonomy" id="1175486"/>
    <lineage>
        <taxon>Bacteria</taxon>
        <taxon>Bacillati</taxon>
        <taxon>Actinomycetota</taxon>
        <taxon>Actinomycetes</taxon>
        <taxon>Propionibacteriales</taxon>
        <taxon>Nocardioidaceae</taxon>
        <taxon>Nocardioides</taxon>
    </lineage>
</organism>
<reference evidence="1 2" key="1">
    <citation type="submission" date="2019-06" db="EMBL/GenBank/DDBJ databases">
        <title>Sequencing the genomes of 1000 actinobacteria strains.</title>
        <authorList>
            <person name="Klenk H.-P."/>
        </authorList>
    </citation>
    <scope>NUCLEOTIDE SEQUENCE [LARGE SCALE GENOMIC DNA]</scope>
    <source>
        <strain evidence="1 2">DSM 25218</strain>
    </source>
</reference>